<evidence type="ECO:0000256" key="1">
    <source>
        <dbReference type="SAM" id="MobiDB-lite"/>
    </source>
</evidence>
<gene>
    <name evidence="2" type="ORF">C8N24_2798</name>
</gene>
<dbReference type="AlphaFoldDB" id="A0A660LD63"/>
<reference evidence="2 3" key="1">
    <citation type="submission" date="2018-10" db="EMBL/GenBank/DDBJ databases">
        <title>Genomic Encyclopedia of Archaeal and Bacterial Type Strains, Phase II (KMG-II): from individual species to whole genera.</title>
        <authorList>
            <person name="Goeker M."/>
        </authorList>
    </citation>
    <scope>NUCLEOTIDE SEQUENCE [LARGE SCALE GENOMIC DNA]</scope>
    <source>
        <strain evidence="2 3">DSM 14954</strain>
    </source>
</reference>
<organism evidence="2 3">
    <name type="scientific">Solirubrobacter pauli</name>
    <dbReference type="NCBI Taxonomy" id="166793"/>
    <lineage>
        <taxon>Bacteria</taxon>
        <taxon>Bacillati</taxon>
        <taxon>Actinomycetota</taxon>
        <taxon>Thermoleophilia</taxon>
        <taxon>Solirubrobacterales</taxon>
        <taxon>Solirubrobacteraceae</taxon>
        <taxon>Solirubrobacter</taxon>
    </lineage>
</organism>
<evidence type="ECO:0000313" key="2">
    <source>
        <dbReference type="EMBL" id="RKQ92942.1"/>
    </source>
</evidence>
<dbReference type="Proteomes" id="UP000278962">
    <property type="component" value="Unassembled WGS sequence"/>
</dbReference>
<accession>A0A660LD63</accession>
<feature type="region of interest" description="Disordered" evidence="1">
    <location>
        <begin position="53"/>
        <end position="75"/>
    </location>
</feature>
<proteinExistence type="predicted"/>
<dbReference type="RefSeq" id="WP_121250709.1">
    <property type="nucleotide sequence ID" value="NZ_RBIL01000001.1"/>
</dbReference>
<protein>
    <submittedName>
        <fullName evidence="2">Uncharacterized protein</fullName>
    </submittedName>
</protein>
<dbReference type="EMBL" id="RBIL01000001">
    <property type="protein sequence ID" value="RKQ92942.1"/>
    <property type="molecule type" value="Genomic_DNA"/>
</dbReference>
<evidence type="ECO:0000313" key="3">
    <source>
        <dbReference type="Proteomes" id="UP000278962"/>
    </source>
</evidence>
<sequence length="92" mass="9902">MNEALSLLADAFDDPVNAAFALEQLRTQWRELDPDERAALTPLAQLAARRAEEAKAAQPAEAARAATDADLATPGEDELRAALRFGVRPTTD</sequence>
<name>A0A660LD63_9ACTN</name>
<comment type="caution">
    <text evidence="2">The sequence shown here is derived from an EMBL/GenBank/DDBJ whole genome shotgun (WGS) entry which is preliminary data.</text>
</comment>
<keyword evidence="3" id="KW-1185">Reference proteome</keyword>
<feature type="compositionally biased region" description="Low complexity" evidence="1">
    <location>
        <begin position="56"/>
        <end position="74"/>
    </location>
</feature>